<proteinExistence type="predicted"/>
<evidence type="ECO:0000313" key="1">
    <source>
        <dbReference type="EMBL" id="DAD67598.1"/>
    </source>
</evidence>
<sequence length="75" mass="8958">MTQYEILNAAQSILRLMADNGIKAEDVRYIDMYGEWCRLKGEGHKVEYIAYYLSERYECNRATVYRVVKRMARQI</sequence>
<reference evidence="1" key="1">
    <citation type="journal article" date="2021" name="Proc. Natl. Acad. Sci. U.S.A.">
        <title>A Catalog of Tens of Thousands of Viruses from Human Metagenomes Reveals Hidden Associations with Chronic Diseases.</title>
        <authorList>
            <person name="Tisza M.J."/>
            <person name="Buck C.B."/>
        </authorList>
    </citation>
    <scope>NUCLEOTIDE SEQUENCE</scope>
    <source>
        <strain evidence="1">CttU829</strain>
    </source>
</reference>
<accession>A0A8S5LCE0</accession>
<dbReference type="EMBL" id="BK014681">
    <property type="protein sequence ID" value="DAD67598.1"/>
    <property type="molecule type" value="Genomic_DNA"/>
</dbReference>
<protein>
    <submittedName>
        <fullName evidence="1">Zinc uptake regulation protein</fullName>
    </submittedName>
</protein>
<organism evidence="1">
    <name type="scientific">Siphoviridae sp. cttU829</name>
    <dbReference type="NCBI Taxonomy" id="2823605"/>
    <lineage>
        <taxon>Viruses</taxon>
        <taxon>Duplodnaviria</taxon>
        <taxon>Heunggongvirae</taxon>
        <taxon>Uroviricota</taxon>
        <taxon>Caudoviricetes</taxon>
    </lineage>
</organism>
<name>A0A8S5LCE0_9CAUD</name>